<accession>A0A495MLN4</accession>
<comment type="caution">
    <text evidence="2">The sequence shown here is derived from an EMBL/GenBank/DDBJ whole genome shotgun (WGS) entry which is preliminary data.</text>
</comment>
<protein>
    <submittedName>
        <fullName evidence="2">Uncharacterized protein</fullName>
    </submittedName>
</protein>
<evidence type="ECO:0000313" key="3">
    <source>
        <dbReference type="Proteomes" id="UP000277579"/>
    </source>
</evidence>
<evidence type="ECO:0000256" key="1">
    <source>
        <dbReference type="SAM" id="MobiDB-lite"/>
    </source>
</evidence>
<organism evidence="2 3">
    <name type="scientific">Flavobacterium endophyticum</name>
    <dbReference type="NCBI Taxonomy" id="1540163"/>
    <lineage>
        <taxon>Bacteria</taxon>
        <taxon>Pseudomonadati</taxon>
        <taxon>Bacteroidota</taxon>
        <taxon>Flavobacteriia</taxon>
        <taxon>Flavobacteriales</taxon>
        <taxon>Flavobacteriaceae</taxon>
        <taxon>Flavobacterium</taxon>
    </lineage>
</organism>
<feature type="region of interest" description="Disordered" evidence="1">
    <location>
        <begin position="1"/>
        <end position="20"/>
    </location>
</feature>
<dbReference type="Gene3D" id="1.10.530.10">
    <property type="match status" value="1"/>
</dbReference>
<dbReference type="InterPro" id="IPR023346">
    <property type="entry name" value="Lysozyme-like_dom_sf"/>
</dbReference>
<reference evidence="2 3" key="1">
    <citation type="submission" date="2018-10" db="EMBL/GenBank/DDBJ databases">
        <title>Genomic Encyclopedia of Archaeal and Bacterial Type Strains, Phase II (KMG-II): from individual species to whole genera.</title>
        <authorList>
            <person name="Goeker M."/>
        </authorList>
    </citation>
    <scope>NUCLEOTIDE SEQUENCE [LARGE SCALE GENOMIC DNA]</scope>
    <source>
        <strain evidence="2 3">DSM 29537</strain>
    </source>
</reference>
<dbReference type="RefSeq" id="WP_121375353.1">
    <property type="nucleotide sequence ID" value="NZ_RBLC01000001.1"/>
</dbReference>
<dbReference type="AlphaFoldDB" id="A0A495MLN4"/>
<dbReference type="EMBL" id="RBLC01000001">
    <property type="protein sequence ID" value="RKS25992.1"/>
    <property type="molecule type" value="Genomic_DNA"/>
</dbReference>
<dbReference type="OrthoDB" id="3078754at2"/>
<gene>
    <name evidence="2" type="ORF">CLV94_1043</name>
</gene>
<sequence>MAQSEEQNNESYSANPNQKVYDTPHVVDHLVDVIAIYFAEKKKKYKWTPKEETYTVKSGGKIADVKKKYTDSFKTEKKTIRNLATDPDHTAALKPNDQIKVTWEEQEEDGFEMVKIPKATIGNKVYIVVRCNGDKAKLTVQINENKLANPEAVYDAPVKFLIGDQEKDKVEFSITKDKNEYEQEITLRPKADADLKKLVEKFEKRTDKNAFVYLKGEVTETTDEIKFPDETQEFLNQQQQQFEVLGTPCYCNRDITVDEMIDLIYHLRDKQNYVSKRDHFFNSGGEKITEISISTGKISDNRDKIQLFVNEMNAMFKKFGINTCKRKIHFIGQMYLETISFTYTYESRSSVPSNYKGGVDFQGRGMKQITHDYNYLAYYDYINTTTFSQTYMTTRSGYESVGECVANRPAANTAGLDTAFYDGLKTFAKKISQELFHAFNSAGWFSTVYKPTTLAEMDKGLENENIRLVTVAINGGETNLAERQNYTKWTKEFFKYDTECVRR</sequence>
<evidence type="ECO:0000313" key="2">
    <source>
        <dbReference type="EMBL" id="RKS25992.1"/>
    </source>
</evidence>
<name>A0A495MLN4_9FLAO</name>
<proteinExistence type="predicted"/>
<dbReference type="Proteomes" id="UP000277579">
    <property type="component" value="Unassembled WGS sequence"/>
</dbReference>
<dbReference type="SUPFAM" id="SSF53955">
    <property type="entry name" value="Lysozyme-like"/>
    <property type="match status" value="1"/>
</dbReference>
<keyword evidence="3" id="KW-1185">Reference proteome</keyword>